<keyword evidence="3" id="KW-1185">Reference proteome</keyword>
<accession>A0A0L6UBF4</accession>
<protein>
    <submittedName>
        <fullName evidence="2">Uncharacterized protein</fullName>
    </submittedName>
</protein>
<organism evidence="2 3">
    <name type="scientific">Puccinia sorghi</name>
    <dbReference type="NCBI Taxonomy" id="27349"/>
    <lineage>
        <taxon>Eukaryota</taxon>
        <taxon>Fungi</taxon>
        <taxon>Dikarya</taxon>
        <taxon>Basidiomycota</taxon>
        <taxon>Pucciniomycotina</taxon>
        <taxon>Pucciniomycetes</taxon>
        <taxon>Pucciniales</taxon>
        <taxon>Pucciniaceae</taxon>
        <taxon>Puccinia</taxon>
    </lineage>
</organism>
<dbReference type="EMBL" id="LAVV01013205">
    <property type="protein sequence ID" value="KNZ45868.1"/>
    <property type="molecule type" value="Genomic_DNA"/>
</dbReference>
<name>A0A0L6UBF4_9BASI</name>
<gene>
    <name evidence="2" type="ORF">VP01_773g19</name>
</gene>
<evidence type="ECO:0000256" key="1">
    <source>
        <dbReference type="SAM" id="MobiDB-lite"/>
    </source>
</evidence>
<evidence type="ECO:0000313" key="3">
    <source>
        <dbReference type="Proteomes" id="UP000037035"/>
    </source>
</evidence>
<sequence length="84" mass="9461">MAKAGITHRDNKFIRTKLQELQHSYLKASGLSKTCKYWDELHPIKAIQTCTNPPVTLESTSNEVPNLFGTQNPTDMEHHVTPGN</sequence>
<feature type="region of interest" description="Disordered" evidence="1">
    <location>
        <begin position="63"/>
        <end position="84"/>
    </location>
</feature>
<dbReference type="Proteomes" id="UP000037035">
    <property type="component" value="Unassembled WGS sequence"/>
</dbReference>
<comment type="caution">
    <text evidence="2">The sequence shown here is derived from an EMBL/GenBank/DDBJ whole genome shotgun (WGS) entry which is preliminary data.</text>
</comment>
<evidence type="ECO:0000313" key="2">
    <source>
        <dbReference type="EMBL" id="KNZ45868.1"/>
    </source>
</evidence>
<feature type="compositionally biased region" description="Polar residues" evidence="1">
    <location>
        <begin position="63"/>
        <end position="74"/>
    </location>
</feature>
<proteinExistence type="predicted"/>
<feature type="compositionally biased region" description="Basic and acidic residues" evidence="1">
    <location>
        <begin position="75"/>
        <end position="84"/>
    </location>
</feature>
<dbReference type="AlphaFoldDB" id="A0A0L6UBF4"/>
<dbReference type="VEuPathDB" id="FungiDB:VP01_773g19"/>
<reference evidence="2 3" key="1">
    <citation type="submission" date="2015-08" db="EMBL/GenBank/DDBJ databases">
        <title>Next Generation Sequencing and Analysis of the Genome of Puccinia sorghi L Schw, the Causal Agent of Maize Common Rust.</title>
        <authorList>
            <person name="Rochi L."/>
            <person name="Burguener G."/>
            <person name="Darino M."/>
            <person name="Turjanski A."/>
            <person name="Kreff E."/>
            <person name="Dieguez M.J."/>
            <person name="Sacco F."/>
        </authorList>
    </citation>
    <scope>NUCLEOTIDE SEQUENCE [LARGE SCALE GENOMIC DNA]</scope>
    <source>
        <strain evidence="2 3">RO10H11247</strain>
    </source>
</reference>